<name>A0A9D9HUJ6_9BACT</name>
<dbReference type="InterPro" id="IPR030960">
    <property type="entry name" value="DHQS/DOIS_N"/>
</dbReference>
<keyword evidence="15" id="KW-0520">NAD</keyword>
<comment type="similarity">
    <text evidence="7">Belongs to the sugar phosphate cyclases superfamily. Dehydroquinate synthase family.</text>
</comment>
<keyword evidence="13" id="KW-0547">Nucleotide-binding</keyword>
<evidence type="ECO:0000259" key="21">
    <source>
        <dbReference type="Pfam" id="PF24621"/>
    </source>
</evidence>
<evidence type="ECO:0000256" key="1">
    <source>
        <dbReference type="ARBA" id="ARBA00001393"/>
    </source>
</evidence>
<dbReference type="GO" id="GO:0003856">
    <property type="term" value="F:3-dehydroquinate synthase activity"/>
    <property type="evidence" value="ECO:0007669"/>
    <property type="project" value="UniProtKB-UniRule"/>
</dbReference>
<gene>
    <name evidence="22" type="primary">aroB</name>
    <name evidence="22" type="ORF">IAA73_08090</name>
</gene>
<dbReference type="InterPro" id="IPR050071">
    <property type="entry name" value="Dehydroquinate_synthase"/>
</dbReference>
<evidence type="ECO:0000256" key="3">
    <source>
        <dbReference type="ARBA" id="ARBA00001941"/>
    </source>
</evidence>
<keyword evidence="18" id="KW-0170">Cobalt</keyword>
<dbReference type="Pfam" id="PF24621">
    <property type="entry name" value="DHQS_C"/>
    <property type="match status" value="1"/>
</dbReference>
<feature type="domain" description="3-dehydroquinate synthase C-terminal" evidence="21">
    <location>
        <begin position="167"/>
        <end position="310"/>
    </location>
</feature>
<comment type="catalytic activity">
    <reaction evidence="1">
        <text>7-phospho-2-dehydro-3-deoxy-D-arabino-heptonate = 3-dehydroquinate + phosphate</text>
        <dbReference type="Rhea" id="RHEA:21968"/>
        <dbReference type="ChEBI" id="CHEBI:32364"/>
        <dbReference type="ChEBI" id="CHEBI:43474"/>
        <dbReference type="ChEBI" id="CHEBI:58394"/>
        <dbReference type="EC" id="4.2.3.4"/>
    </reaction>
</comment>
<dbReference type="GO" id="GO:0009073">
    <property type="term" value="P:aromatic amino acid family biosynthetic process"/>
    <property type="evidence" value="ECO:0007669"/>
    <property type="project" value="UniProtKB-KW"/>
</dbReference>
<dbReference type="EMBL" id="JADIMG010000079">
    <property type="protein sequence ID" value="MBO8460275.1"/>
    <property type="molecule type" value="Genomic_DNA"/>
</dbReference>
<keyword evidence="16" id="KW-0057">Aromatic amino acid biosynthesis</keyword>
<keyword evidence="17 22" id="KW-0456">Lyase</keyword>
<evidence type="ECO:0000256" key="13">
    <source>
        <dbReference type="ARBA" id="ARBA00022741"/>
    </source>
</evidence>
<comment type="pathway">
    <text evidence="6">Metabolic intermediate biosynthesis; chorismate biosynthesis; chorismate from D-erythrose 4-phosphate and phosphoenolpyruvate: step 2/7.</text>
</comment>
<evidence type="ECO:0000256" key="2">
    <source>
        <dbReference type="ARBA" id="ARBA00001911"/>
    </source>
</evidence>
<evidence type="ECO:0000313" key="22">
    <source>
        <dbReference type="EMBL" id="MBO8460275.1"/>
    </source>
</evidence>
<evidence type="ECO:0000256" key="4">
    <source>
        <dbReference type="ARBA" id="ARBA00003485"/>
    </source>
</evidence>
<evidence type="ECO:0000256" key="11">
    <source>
        <dbReference type="ARBA" id="ARBA00022605"/>
    </source>
</evidence>
<evidence type="ECO:0000256" key="7">
    <source>
        <dbReference type="ARBA" id="ARBA00005412"/>
    </source>
</evidence>
<dbReference type="Gene3D" id="3.40.50.1970">
    <property type="match status" value="1"/>
</dbReference>
<dbReference type="GO" id="GO:0009423">
    <property type="term" value="P:chorismate biosynthetic process"/>
    <property type="evidence" value="ECO:0007669"/>
    <property type="project" value="UniProtKB-UniRule"/>
</dbReference>
<comment type="subcellular location">
    <subcellularLocation>
        <location evidence="5">Cytoplasm</location>
    </subcellularLocation>
</comment>
<comment type="caution">
    <text evidence="22">The sequence shown here is derived from an EMBL/GenBank/DDBJ whole genome shotgun (WGS) entry which is preliminary data.</text>
</comment>
<evidence type="ECO:0000256" key="18">
    <source>
        <dbReference type="ARBA" id="ARBA00023285"/>
    </source>
</evidence>
<keyword evidence="10" id="KW-0963">Cytoplasm</keyword>
<dbReference type="NCBIfam" id="TIGR01357">
    <property type="entry name" value="aroB"/>
    <property type="match status" value="1"/>
</dbReference>
<dbReference type="Pfam" id="PF01761">
    <property type="entry name" value="DHQ_synthase"/>
    <property type="match status" value="1"/>
</dbReference>
<dbReference type="GO" id="GO:0046872">
    <property type="term" value="F:metal ion binding"/>
    <property type="evidence" value="ECO:0007669"/>
    <property type="project" value="UniProtKB-KW"/>
</dbReference>
<feature type="domain" description="3-dehydroquinate synthase N-terminal" evidence="20">
    <location>
        <begin position="53"/>
        <end position="164"/>
    </location>
</feature>
<dbReference type="SUPFAM" id="SSF56796">
    <property type="entry name" value="Dehydroquinate synthase-like"/>
    <property type="match status" value="1"/>
</dbReference>
<dbReference type="InterPro" id="IPR056179">
    <property type="entry name" value="DHQS_C"/>
</dbReference>
<evidence type="ECO:0000256" key="10">
    <source>
        <dbReference type="ARBA" id="ARBA00022490"/>
    </source>
</evidence>
<protein>
    <recommendedName>
        <fullName evidence="9 19">3-dehydroquinate synthase</fullName>
        <ecNumber evidence="8 19">4.2.3.4</ecNumber>
    </recommendedName>
</protein>
<evidence type="ECO:0000256" key="15">
    <source>
        <dbReference type="ARBA" id="ARBA00023027"/>
    </source>
</evidence>
<dbReference type="CDD" id="cd08195">
    <property type="entry name" value="DHQS"/>
    <property type="match status" value="1"/>
</dbReference>
<evidence type="ECO:0000256" key="9">
    <source>
        <dbReference type="ARBA" id="ARBA00017684"/>
    </source>
</evidence>
<dbReference type="GO" id="GO:0008652">
    <property type="term" value="P:amino acid biosynthetic process"/>
    <property type="evidence" value="ECO:0007669"/>
    <property type="project" value="UniProtKB-KW"/>
</dbReference>
<keyword evidence="14" id="KW-0862">Zinc</keyword>
<evidence type="ECO:0000259" key="20">
    <source>
        <dbReference type="Pfam" id="PF01761"/>
    </source>
</evidence>
<evidence type="ECO:0000256" key="5">
    <source>
        <dbReference type="ARBA" id="ARBA00004496"/>
    </source>
</evidence>
<dbReference type="PIRSF" id="PIRSF001455">
    <property type="entry name" value="DHQ_synth"/>
    <property type="match status" value="1"/>
</dbReference>
<dbReference type="Proteomes" id="UP000823641">
    <property type="component" value="Unassembled WGS sequence"/>
</dbReference>
<dbReference type="PANTHER" id="PTHR43622:SF7">
    <property type="entry name" value="3-DEHYDROQUINATE SYNTHASE, CHLOROPLASTIC"/>
    <property type="match status" value="1"/>
</dbReference>
<evidence type="ECO:0000313" key="23">
    <source>
        <dbReference type="Proteomes" id="UP000823641"/>
    </source>
</evidence>
<evidence type="ECO:0000256" key="19">
    <source>
        <dbReference type="NCBIfam" id="TIGR01357"/>
    </source>
</evidence>
<reference evidence="22" key="2">
    <citation type="journal article" date="2021" name="PeerJ">
        <title>Extensive microbial diversity within the chicken gut microbiome revealed by metagenomics and culture.</title>
        <authorList>
            <person name="Gilroy R."/>
            <person name="Ravi A."/>
            <person name="Getino M."/>
            <person name="Pursley I."/>
            <person name="Horton D.L."/>
            <person name="Alikhan N.F."/>
            <person name="Baker D."/>
            <person name="Gharbi K."/>
            <person name="Hall N."/>
            <person name="Watson M."/>
            <person name="Adriaenssens E.M."/>
            <person name="Foster-Nyarko E."/>
            <person name="Jarju S."/>
            <person name="Secka A."/>
            <person name="Antonio M."/>
            <person name="Oren A."/>
            <person name="Chaudhuri R.R."/>
            <person name="La Ragione R."/>
            <person name="Hildebrand F."/>
            <person name="Pallen M.J."/>
        </authorList>
    </citation>
    <scope>NUCLEOTIDE SEQUENCE</scope>
    <source>
        <strain evidence="22">G3-3990</strain>
    </source>
</reference>
<reference evidence="22" key="1">
    <citation type="submission" date="2020-10" db="EMBL/GenBank/DDBJ databases">
        <authorList>
            <person name="Gilroy R."/>
        </authorList>
    </citation>
    <scope>NUCLEOTIDE SEQUENCE</scope>
    <source>
        <strain evidence="22">G3-3990</strain>
    </source>
</reference>
<comment type="cofactor">
    <cofactor evidence="2">
        <name>NAD(+)</name>
        <dbReference type="ChEBI" id="CHEBI:57540"/>
    </cofactor>
</comment>
<organism evidence="22 23">
    <name type="scientific">Candidatus Gallipaludibacter merdavium</name>
    <dbReference type="NCBI Taxonomy" id="2840839"/>
    <lineage>
        <taxon>Bacteria</taxon>
        <taxon>Pseudomonadati</taxon>
        <taxon>Bacteroidota</taxon>
        <taxon>Bacteroidia</taxon>
        <taxon>Bacteroidales</taxon>
        <taxon>Candidatus Gallipaludibacter</taxon>
    </lineage>
</organism>
<dbReference type="GO" id="GO:0005737">
    <property type="term" value="C:cytoplasm"/>
    <property type="evidence" value="ECO:0007669"/>
    <property type="project" value="UniProtKB-SubCell"/>
</dbReference>
<proteinExistence type="inferred from homology"/>
<evidence type="ECO:0000256" key="12">
    <source>
        <dbReference type="ARBA" id="ARBA00022723"/>
    </source>
</evidence>
<dbReference type="InterPro" id="IPR016037">
    <property type="entry name" value="DHQ_synth_AroB"/>
</dbReference>
<accession>A0A9D9HUJ6</accession>
<evidence type="ECO:0000256" key="17">
    <source>
        <dbReference type="ARBA" id="ARBA00023239"/>
    </source>
</evidence>
<dbReference type="Gene3D" id="1.20.1090.10">
    <property type="entry name" value="Dehydroquinate synthase-like - alpha domain"/>
    <property type="match status" value="1"/>
</dbReference>
<evidence type="ECO:0000256" key="14">
    <source>
        <dbReference type="ARBA" id="ARBA00022833"/>
    </source>
</evidence>
<dbReference type="GO" id="GO:0000166">
    <property type="term" value="F:nucleotide binding"/>
    <property type="evidence" value="ECO:0007669"/>
    <property type="project" value="UniProtKB-KW"/>
</dbReference>
<dbReference type="InterPro" id="IPR030963">
    <property type="entry name" value="DHQ_synth_fam"/>
</dbReference>
<comment type="function">
    <text evidence="4">Catalyzes the conversion of 3-deoxy-D-arabino-heptulosonate 7-phosphate (DAHP) to dehydroquinate (DHQ).</text>
</comment>
<evidence type="ECO:0000256" key="16">
    <source>
        <dbReference type="ARBA" id="ARBA00023141"/>
    </source>
</evidence>
<keyword evidence="12" id="KW-0479">Metal-binding</keyword>
<dbReference type="AlphaFoldDB" id="A0A9D9HUJ6"/>
<dbReference type="PANTHER" id="PTHR43622">
    <property type="entry name" value="3-DEHYDROQUINATE SYNTHASE"/>
    <property type="match status" value="1"/>
</dbReference>
<comment type="cofactor">
    <cofactor evidence="3">
        <name>Co(2+)</name>
        <dbReference type="ChEBI" id="CHEBI:48828"/>
    </cofactor>
</comment>
<sequence length="348" mass="38720">MTIVSSDVSQDLNRLLTECDYDILFVLTDTNTQNYCLQQLQKKVPAIDNATKLNVTAGDEHKTIETAIYLWSELGKKGATRHSLLLNIGGGMITDLGGFVASTYKRGMKYINVSTTLLGAVDAATGGKTAVNFNGLKNEIGVFQLPAHVIVATDCFATLSPDNLLSGYAEMIKHALISSEEDLRQTLNFDVQTFNKEELITLLKRNIEIKTQIVEKDPKEQGIRKALNFGHTIGHAIESYSYTTPHPILHGYAVLWGMIAELYLSHIKQGFPKTVLSNMLTFAKQHYGLPTLSCKSYDTLYNLMKHDKKNMDIQHINFTLLADVGKIAINQTATKEEIFEAVDFLLNN</sequence>
<evidence type="ECO:0000256" key="8">
    <source>
        <dbReference type="ARBA" id="ARBA00013031"/>
    </source>
</evidence>
<evidence type="ECO:0000256" key="6">
    <source>
        <dbReference type="ARBA" id="ARBA00004661"/>
    </source>
</evidence>
<keyword evidence="11" id="KW-0028">Amino-acid biosynthesis</keyword>
<dbReference type="EC" id="4.2.3.4" evidence="8 19"/>